<comment type="similarity">
    <text evidence="1">Belongs to the AfsR/DnrI/RedD regulatory family.</text>
</comment>
<evidence type="ECO:0000313" key="10">
    <source>
        <dbReference type="Proteomes" id="UP001156398"/>
    </source>
</evidence>
<dbReference type="SMART" id="SM00862">
    <property type="entry name" value="Trans_reg_C"/>
    <property type="match status" value="1"/>
</dbReference>
<protein>
    <submittedName>
        <fullName evidence="9">AfsR/SARP family transcriptional regulator</fullName>
    </submittedName>
</protein>
<evidence type="ECO:0000259" key="7">
    <source>
        <dbReference type="PROSITE" id="PS51755"/>
    </source>
</evidence>
<dbReference type="EMBL" id="JABXJJ020000002">
    <property type="protein sequence ID" value="MDI5968126.1"/>
    <property type="molecule type" value="Genomic_DNA"/>
</dbReference>
<dbReference type="AlphaFoldDB" id="A0AA90JVT1"/>
<evidence type="ECO:0000256" key="6">
    <source>
        <dbReference type="PROSITE-ProRule" id="PRU01091"/>
    </source>
</evidence>
<dbReference type="EMBL" id="JAAGKO020000002">
    <property type="protein sequence ID" value="MDI5961544.1"/>
    <property type="molecule type" value="Genomic_DNA"/>
</dbReference>
<dbReference type="Pfam" id="PF03704">
    <property type="entry name" value="BTAD"/>
    <property type="match status" value="1"/>
</dbReference>
<dbReference type="CDD" id="cd15831">
    <property type="entry name" value="BTAD"/>
    <property type="match status" value="1"/>
</dbReference>
<accession>A0AA90JVT1</accession>
<dbReference type="GO" id="GO:0006355">
    <property type="term" value="P:regulation of DNA-templated transcription"/>
    <property type="evidence" value="ECO:0007669"/>
    <property type="project" value="InterPro"/>
</dbReference>
<keyword evidence="3" id="KW-0805">Transcription regulation</keyword>
<sequence>MKFGVLGQLLVHDGTVRRLVPAPKQRVLLATLILSANHPVSVDHLADLVWDGTPPPSWRAALHNHVNRLRRTIGPAGARLVTSFPGYQLEVHDAESDLMAFETLSRAAQAAVVAGAWERTGAPLRAALNLWRGTPLGDVPCEPLRGAWVPALTERWLQLVEWRIESDLRSGHDPLLVGELRQLVGAHPLRERFHCQLMTVLCRTGRQAEALAVYQDARRLLNSELGIEPGFELRQAHQRVLSGESFAPGTYA</sequence>
<evidence type="ECO:0000313" key="8">
    <source>
        <dbReference type="EMBL" id="MDI5961544.1"/>
    </source>
</evidence>
<evidence type="ECO:0000256" key="1">
    <source>
        <dbReference type="ARBA" id="ARBA00005820"/>
    </source>
</evidence>
<dbReference type="RefSeq" id="WP_271317258.1">
    <property type="nucleotide sequence ID" value="NZ_JAAGKO020000002.1"/>
</dbReference>
<evidence type="ECO:0000256" key="2">
    <source>
        <dbReference type="ARBA" id="ARBA00023012"/>
    </source>
</evidence>
<dbReference type="Gene3D" id="1.10.10.10">
    <property type="entry name" value="Winged helix-like DNA-binding domain superfamily/Winged helix DNA-binding domain"/>
    <property type="match status" value="1"/>
</dbReference>
<dbReference type="PANTHER" id="PTHR35807:SF1">
    <property type="entry name" value="TRANSCRIPTIONAL REGULATOR REDD"/>
    <property type="match status" value="1"/>
</dbReference>
<keyword evidence="4 6" id="KW-0238">DNA-binding</keyword>
<dbReference type="GO" id="GO:0000160">
    <property type="term" value="P:phosphorelay signal transduction system"/>
    <property type="evidence" value="ECO:0007669"/>
    <property type="project" value="UniProtKB-KW"/>
</dbReference>
<dbReference type="InterPro" id="IPR051677">
    <property type="entry name" value="AfsR-DnrI-RedD_regulator"/>
</dbReference>
<dbReference type="InterPro" id="IPR036388">
    <property type="entry name" value="WH-like_DNA-bd_sf"/>
</dbReference>
<feature type="DNA-binding region" description="OmpR/PhoB-type" evidence="6">
    <location>
        <begin position="1"/>
        <end position="91"/>
    </location>
</feature>
<dbReference type="SUPFAM" id="SSF46894">
    <property type="entry name" value="C-terminal effector domain of the bipartite response regulators"/>
    <property type="match status" value="1"/>
</dbReference>
<dbReference type="SMART" id="SM01043">
    <property type="entry name" value="BTAD"/>
    <property type="match status" value="1"/>
</dbReference>
<dbReference type="GO" id="GO:0003677">
    <property type="term" value="F:DNA binding"/>
    <property type="evidence" value="ECO:0007669"/>
    <property type="project" value="UniProtKB-UniRule"/>
</dbReference>
<dbReference type="InterPro" id="IPR001867">
    <property type="entry name" value="OmpR/PhoB-type_DNA-bd"/>
</dbReference>
<dbReference type="PANTHER" id="PTHR35807">
    <property type="entry name" value="TRANSCRIPTIONAL REGULATOR REDD-RELATED"/>
    <property type="match status" value="1"/>
</dbReference>
<reference evidence="9 10" key="1">
    <citation type="submission" date="2023-05" db="EMBL/GenBank/DDBJ databases">
        <title>Streptantibioticus silvisoli sp. nov., acidotolerant actinomycetes 1 from pine litter.</title>
        <authorList>
            <person name="Swiecimska M."/>
            <person name="Golinska P."/>
            <person name="Sangal V."/>
            <person name="Wachnowicz B."/>
            <person name="Goodfellow M."/>
        </authorList>
    </citation>
    <scope>NUCLEOTIDE SEQUENCE</scope>
    <source>
        <strain evidence="9">SL13</strain>
        <strain evidence="8 10">SL54</strain>
    </source>
</reference>
<keyword evidence="5" id="KW-0804">Transcription</keyword>
<dbReference type="Pfam" id="PF00486">
    <property type="entry name" value="Trans_reg_C"/>
    <property type="match status" value="1"/>
</dbReference>
<dbReference type="SUPFAM" id="SSF48452">
    <property type="entry name" value="TPR-like"/>
    <property type="match status" value="1"/>
</dbReference>
<proteinExistence type="inferred from homology"/>
<evidence type="ECO:0000256" key="3">
    <source>
        <dbReference type="ARBA" id="ARBA00023015"/>
    </source>
</evidence>
<name>A0AA90JVT1_9ACTN</name>
<dbReference type="Proteomes" id="UP001156398">
    <property type="component" value="Unassembled WGS sequence"/>
</dbReference>
<keyword evidence="10" id="KW-1185">Reference proteome</keyword>
<comment type="caution">
    <text evidence="9">The sequence shown here is derived from an EMBL/GenBank/DDBJ whole genome shotgun (WGS) entry which is preliminary data.</text>
</comment>
<dbReference type="InterPro" id="IPR016032">
    <property type="entry name" value="Sig_transdc_resp-reg_C-effctor"/>
</dbReference>
<evidence type="ECO:0000313" key="9">
    <source>
        <dbReference type="EMBL" id="MDI5968126.1"/>
    </source>
</evidence>
<feature type="domain" description="OmpR/PhoB-type" evidence="7">
    <location>
        <begin position="1"/>
        <end position="91"/>
    </location>
</feature>
<evidence type="ECO:0000256" key="4">
    <source>
        <dbReference type="ARBA" id="ARBA00023125"/>
    </source>
</evidence>
<dbReference type="InterPro" id="IPR005158">
    <property type="entry name" value="BTAD"/>
</dbReference>
<dbReference type="Gene3D" id="1.25.40.10">
    <property type="entry name" value="Tetratricopeptide repeat domain"/>
    <property type="match status" value="1"/>
</dbReference>
<keyword evidence="2" id="KW-0902">Two-component regulatory system</keyword>
<gene>
    <name evidence="8" type="ORF">POF43_002200</name>
    <name evidence="9" type="ORF">POF50_001975</name>
</gene>
<evidence type="ECO:0000256" key="5">
    <source>
        <dbReference type="ARBA" id="ARBA00023163"/>
    </source>
</evidence>
<organism evidence="9">
    <name type="scientific">Streptantibioticus silvisoli</name>
    <dbReference type="NCBI Taxonomy" id="2705255"/>
    <lineage>
        <taxon>Bacteria</taxon>
        <taxon>Bacillati</taxon>
        <taxon>Actinomycetota</taxon>
        <taxon>Actinomycetes</taxon>
        <taxon>Kitasatosporales</taxon>
        <taxon>Streptomycetaceae</taxon>
        <taxon>Streptantibioticus</taxon>
    </lineage>
</organism>
<dbReference type="PROSITE" id="PS51755">
    <property type="entry name" value="OMPR_PHOB"/>
    <property type="match status" value="1"/>
</dbReference>
<dbReference type="InterPro" id="IPR011990">
    <property type="entry name" value="TPR-like_helical_dom_sf"/>
</dbReference>